<dbReference type="SUPFAM" id="SSF52540">
    <property type="entry name" value="P-loop containing nucleoside triphosphate hydrolases"/>
    <property type="match status" value="1"/>
</dbReference>
<evidence type="ECO:0000256" key="2">
    <source>
        <dbReference type="ARBA" id="ARBA00022692"/>
    </source>
</evidence>
<dbReference type="Proteomes" id="UP000248966">
    <property type="component" value="Unassembled WGS sequence"/>
</dbReference>
<comment type="caution">
    <text evidence="10">The sequence shown here is derived from an EMBL/GenBank/DDBJ whole genome shotgun (WGS) entry which is preliminary data.</text>
</comment>
<evidence type="ECO:0000313" key="10">
    <source>
        <dbReference type="EMBL" id="RAO04208.1"/>
    </source>
</evidence>
<reference evidence="10 11" key="1">
    <citation type="submission" date="2018-03" db="EMBL/GenBank/DDBJ databases">
        <title>Defining the species Micromonospora saelicesensis and Micromonospora noduli under the framework of genomics.</title>
        <authorList>
            <person name="Riesco R."/>
            <person name="Trujillo M.E."/>
        </authorList>
    </citation>
    <scope>NUCLEOTIDE SEQUENCE [LARGE SCALE GENOMIC DNA]</scope>
    <source>
        <strain evidence="10 11">LAH08</strain>
    </source>
</reference>
<feature type="transmembrane region" description="Helical" evidence="7">
    <location>
        <begin position="130"/>
        <end position="151"/>
    </location>
</feature>
<dbReference type="InterPro" id="IPR003439">
    <property type="entry name" value="ABC_transporter-like_ATP-bd"/>
</dbReference>
<feature type="transmembrane region" description="Helical" evidence="7">
    <location>
        <begin position="55"/>
        <end position="76"/>
    </location>
</feature>
<keyword evidence="3" id="KW-0547">Nucleotide-binding</keyword>
<dbReference type="InterPro" id="IPR036640">
    <property type="entry name" value="ABC1_TM_sf"/>
</dbReference>
<dbReference type="PANTHER" id="PTHR24221:SF423">
    <property type="entry name" value="ABC TRANSPORTER"/>
    <property type="match status" value="1"/>
</dbReference>
<accession>A0A328NBU2</accession>
<dbReference type="SMART" id="SM00382">
    <property type="entry name" value="AAA"/>
    <property type="match status" value="1"/>
</dbReference>
<feature type="domain" description="ABC transporter" evidence="8">
    <location>
        <begin position="345"/>
        <end position="577"/>
    </location>
</feature>
<protein>
    <submittedName>
        <fullName evidence="10">ATP-binding cassette transporter abc2</fullName>
    </submittedName>
</protein>
<dbReference type="PANTHER" id="PTHR24221">
    <property type="entry name" value="ATP-BINDING CASSETTE SUB-FAMILY B"/>
    <property type="match status" value="1"/>
</dbReference>
<evidence type="ECO:0000313" key="11">
    <source>
        <dbReference type="Proteomes" id="UP000248966"/>
    </source>
</evidence>
<dbReference type="GO" id="GO:0005886">
    <property type="term" value="C:plasma membrane"/>
    <property type="evidence" value="ECO:0007669"/>
    <property type="project" value="UniProtKB-SubCell"/>
</dbReference>
<sequence>MKPRQALWRMVRATPKLYVTDIVLQLFRSAIPLLPALVVWKVLDQYSHGSNLTSGVWVMVGLLAGIAVARVTVLLMSVAMDAEVESAVGSMLMRNSFARILDAPGAAALRKPVGDVVSRLGGDTTTIAEMFVYALMVAGAGVQALLAVIVMMTIDPLVTLVVFVPLAAAGVLINLASSRIKDYHRASRLAAGEVSAFLGDAFNGVQAIQLAGAQRPIIARLTSLNEQRRRRTLRSRLFTETFMVSLWTNTAHVGVGLVLIIVAGQMNEGTFTVGELALFVAYLGWIADFTSLFSQNLAMYKQSVASLNRLEEILPAGGSLACLTTSASTRLVDVDAPRRVPLMCLEVRDLTSVHPNSARGVHDVSFDVQRGTFVVVTGRVGSGKSTLLRSLLGLIPLQRGEIRWNGELVTDPAQFFVPPQSAYTPQVPRLYSDTMRHNILLGLPEDDERLRLAVRSAVLEQDIDHLEHGLATLVGPRGAKLSGGQLQRVAAARMFVREPELLVFDDLSSALDVDTERRLWERLAEVSGRTCLAVSHRRVAWERADHIIVMADGRIEAQGTLEDVLRASSEIKHLWHEEGA</sequence>
<evidence type="ECO:0000256" key="6">
    <source>
        <dbReference type="ARBA" id="ARBA00023136"/>
    </source>
</evidence>
<dbReference type="GO" id="GO:0016887">
    <property type="term" value="F:ATP hydrolysis activity"/>
    <property type="evidence" value="ECO:0007669"/>
    <property type="project" value="InterPro"/>
</dbReference>
<dbReference type="SUPFAM" id="SSF90123">
    <property type="entry name" value="ABC transporter transmembrane region"/>
    <property type="match status" value="1"/>
</dbReference>
<dbReference type="RefSeq" id="WP_146754542.1">
    <property type="nucleotide sequence ID" value="NZ_PYAA01000008.1"/>
</dbReference>
<organism evidence="10 11">
    <name type="scientific">Micromonospora noduli</name>
    <dbReference type="NCBI Taxonomy" id="709876"/>
    <lineage>
        <taxon>Bacteria</taxon>
        <taxon>Bacillati</taxon>
        <taxon>Actinomycetota</taxon>
        <taxon>Actinomycetes</taxon>
        <taxon>Micromonosporales</taxon>
        <taxon>Micromonosporaceae</taxon>
        <taxon>Micromonospora</taxon>
    </lineage>
</organism>
<evidence type="ECO:0000256" key="3">
    <source>
        <dbReference type="ARBA" id="ARBA00022741"/>
    </source>
</evidence>
<proteinExistence type="predicted"/>
<dbReference type="CDD" id="cd07346">
    <property type="entry name" value="ABC_6TM_exporters"/>
    <property type="match status" value="1"/>
</dbReference>
<feature type="transmembrane region" description="Helical" evidence="7">
    <location>
        <begin position="276"/>
        <end position="293"/>
    </location>
</feature>
<dbReference type="PROSITE" id="PS50929">
    <property type="entry name" value="ABC_TM1F"/>
    <property type="match status" value="1"/>
</dbReference>
<evidence type="ECO:0000259" key="8">
    <source>
        <dbReference type="PROSITE" id="PS50893"/>
    </source>
</evidence>
<evidence type="ECO:0000256" key="7">
    <source>
        <dbReference type="SAM" id="Phobius"/>
    </source>
</evidence>
<feature type="transmembrane region" description="Helical" evidence="7">
    <location>
        <begin position="157"/>
        <end position="176"/>
    </location>
</feature>
<comment type="subcellular location">
    <subcellularLocation>
        <location evidence="1">Cell membrane</location>
        <topology evidence="1">Multi-pass membrane protein</topology>
    </subcellularLocation>
</comment>
<evidence type="ECO:0000259" key="9">
    <source>
        <dbReference type="PROSITE" id="PS50929"/>
    </source>
</evidence>
<evidence type="ECO:0000256" key="5">
    <source>
        <dbReference type="ARBA" id="ARBA00022989"/>
    </source>
</evidence>
<evidence type="ECO:0000256" key="1">
    <source>
        <dbReference type="ARBA" id="ARBA00004651"/>
    </source>
</evidence>
<dbReference type="InterPro" id="IPR039421">
    <property type="entry name" value="Type_1_exporter"/>
</dbReference>
<dbReference type="Pfam" id="PF00005">
    <property type="entry name" value="ABC_tran"/>
    <property type="match status" value="1"/>
</dbReference>
<keyword evidence="4 10" id="KW-0067">ATP-binding</keyword>
<keyword evidence="6 7" id="KW-0472">Membrane</keyword>
<gene>
    <name evidence="10" type="ORF">LAH08_01556</name>
</gene>
<name>A0A328NBU2_9ACTN</name>
<feature type="transmembrane region" description="Helical" evidence="7">
    <location>
        <begin position="21"/>
        <end position="43"/>
    </location>
</feature>
<dbReference type="AlphaFoldDB" id="A0A328NBU2"/>
<dbReference type="InterPro" id="IPR011527">
    <property type="entry name" value="ABC1_TM_dom"/>
</dbReference>
<keyword evidence="5 7" id="KW-1133">Transmembrane helix</keyword>
<dbReference type="GO" id="GO:0005524">
    <property type="term" value="F:ATP binding"/>
    <property type="evidence" value="ECO:0007669"/>
    <property type="project" value="UniProtKB-KW"/>
</dbReference>
<feature type="domain" description="ABC transmembrane type-1" evidence="9">
    <location>
        <begin position="22"/>
        <end position="302"/>
    </location>
</feature>
<dbReference type="EMBL" id="PYAA01000008">
    <property type="protein sequence ID" value="RAO04208.1"/>
    <property type="molecule type" value="Genomic_DNA"/>
</dbReference>
<dbReference type="GO" id="GO:0140359">
    <property type="term" value="F:ABC-type transporter activity"/>
    <property type="evidence" value="ECO:0007669"/>
    <property type="project" value="InterPro"/>
</dbReference>
<dbReference type="InterPro" id="IPR027417">
    <property type="entry name" value="P-loop_NTPase"/>
</dbReference>
<feature type="transmembrane region" description="Helical" evidence="7">
    <location>
        <begin position="237"/>
        <end position="264"/>
    </location>
</feature>
<dbReference type="Gene3D" id="3.40.50.300">
    <property type="entry name" value="P-loop containing nucleotide triphosphate hydrolases"/>
    <property type="match status" value="1"/>
</dbReference>
<dbReference type="PROSITE" id="PS50893">
    <property type="entry name" value="ABC_TRANSPORTER_2"/>
    <property type="match status" value="1"/>
</dbReference>
<dbReference type="InterPro" id="IPR003593">
    <property type="entry name" value="AAA+_ATPase"/>
</dbReference>
<evidence type="ECO:0000256" key="4">
    <source>
        <dbReference type="ARBA" id="ARBA00022840"/>
    </source>
</evidence>
<dbReference type="Gene3D" id="1.20.1560.10">
    <property type="entry name" value="ABC transporter type 1, transmembrane domain"/>
    <property type="match status" value="1"/>
</dbReference>
<dbReference type="Pfam" id="PF00664">
    <property type="entry name" value="ABC_membrane"/>
    <property type="match status" value="1"/>
</dbReference>
<keyword evidence="2 7" id="KW-0812">Transmembrane</keyword>